<dbReference type="Gene3D" id="3.40.50.150">
    <property type="entry name" value="Vaccinia Virus protein VP39"/>
    <property type="match status" value="2"/>
</dbReference>
<dbReference type="GO" id="GO:0009307">
    <property type="term" value="P:DNA restriction-modification system"/>
    <property type="evidence" value="ECO:0007669"/>
    <property type="project" value="UniProtKB-KW"/>
</dbReference>
<dbReference type="EMBL" id="JAAGVY010000002">
    <property type="protein sequence ID" value="NEN22254.1"/>
    <property type="molecule type" value="Genomic_DNA"/>
</dbReference>
<reference evidence="9 10" key="1">
    <citation type="submission" date="2020-02" db="EMBL/GenBank/DDBJ databases">
        <title>Out from the shadows clarifying the taxonomy of the family Cryomorphaceae and related taxa by utilizing the GTDB taxonomic framework.</title>
        <authorList>
            <person name="Bowman J.P."/>
        </authorList>
    </citation>
    <scope>NUCLEOTIDE SEQUENCE [LARGE SCALE GENOMIC DNA]</scope>
    <source>
        <strain evidence="9 10">QSSC 1-22</strain>
    </source>
</reference>
<evidence type="ECO:0000256" key="5">
    <source>
        <dbReference type="ARBA" id="ARBA00047422"/>
    </source>
</evidence>
<dbReference type="GO" id="GO:0032259">
    <property type="term" value="P:methylation"/>
    <property type="evidence" value="ECO:0007669"/>
    <property type="project" value="UniProtKB-KW"/>
</dbReference>
<evidence type="ECO:0000256" key="8">
    <source>
        <dbReference type="RuleBase" id="RU000417"/>
    </source>
</evidence>
<dbReference type="NCBIfam" id="TIGR00675">
    <property type="entry name" value="dcm"/>
    <property type="match status" value="1"/>
</dbReference>
<keyword evidence="3 6" id="KW-0949">S-adenosyl-L-methionine</keyword>
<dbReference type="PROSITE" id="PS00095">
    <property type="entry name" value="C5_MTASE_2"/>
    <property type="match status" value="1"/>
</dbReference>
<dbReference type="Pfam" id="PF00145">
    <property type="entry name" value="DNA_methylase"/>
    <property type="match status" value="1"/>
</dbReference>
<dbReference type="InterPro" id="IPR018117">
    <property type="entry name" value="C5_DNA_meth_AS"/>
</dbReference>
<dbReference type="InterPro" id="IPR001525">
    <property type="entry name" value="C5_MeTfrase"/>
</dbReference>
<dbReference type="PRINTS" id="PR00105">
    <property type="entry name" value="C5METTRFRASE"/>
</dbReference>
<evidence type="ECO:0000256" key="3">
    <source>
        <dbReference type="ARBA" id="ARBA00022691"/>
    </source>
</evidence>
<keyword evidence="2 6" id="KW-0808">Transferase</keyword>
<keyword evidence="10" id="KW-1185">Reference proteome</keyword>
<dbReference type="GO" id="GO:0044027">
    <property type="term" value="P:negative regulation of gene expression via chromosomal CpG island methylation"/>
    <property type="evidence" value="ECO:0007669"/>
    <property type="project" value="TreeGrafter"/>
</dbReference>
<feature type="active site" evidence="6">
    <location>
        <position position="77"/>
    </location>
</feature>
<dbReference type="SUPFAM" id="SSF53335">
    <property type="entry name" value="S-adenosyl-L-methionine-dependent methyltransferases"/>
    <property type="match status" value="1"/>
</dbReference>
<accession>A0A7K3WL89</accession>
<keyword evidence="1 6" id="KW-0489">Methyltransferase</keyword>
<comment type="caution">
    <text evidence="9">The sequence shown here is derived from an EMBL/GenBank/DDBJ whole genome shotgun (WGS) entry which is preliminary data.</text>
</comment>
<evidence type="ECO:0000313" key="10">
    <source>
        <dbReference type="Proteomes" id="UP000486602"/>
    </source>
</evidence>
<dbReference type="InterPro" id="IPR029063">
    <property type="entry name" value="SAM-dependent_MTases_sf"/>
</dbReference>
<proteinExistence type="inferred from homology"/>
<name>A0A7K3WL89_9FLAO</name>
<dbReference type="InterPro" id="IPR031303">
    <property type="entry name" value="C5_meth_CS"/>
</dbReference>
<dbReference type="CDD" id="cd00315">
    <property type="entry name" value="Cyt_C5_DNA_methylase"/>
    <property type="match status" value="1"/>
</dbReference>
<dbReference type="GO" id="GO:0003886">
    <property type="term" value="F:DNA (cytosine-5-)-methyltransferase activity"/>
    <property type="evidence" value="ECO:0007669"/>
    <property type="project" value="UniProtKB-EC"/>
</dbReference>
<dbReference type="GO" id="GO:0003677">
    <property type="term" value="F:DNA binding"/>
    <property type="evidence" value="ECO:0007669"/>
    <property type="project" value="TreeGrafter"/>
</dbReference>
<dbReference type="RefSeq" id="WP_163282972.1">
    <property type="nucleotide sequence ID" value="NZ_JAAGVY010000002.1"/>
</dbReference>
<dbReference type="PANTHER" id="PTHR10629">
    <property type="entry name" value="CYTOSINE-SPECIFIC METHYLTRANSFERASE"/>
    <property type="match status" value="1"/>
</dbReference>
<dbReference type="PROSITE" id="PS51679">
    <property type="entry name" value="SAM_MT_C5"/>
    <property type="match status" value="1"/>
</dbReference>
<evidence type="ECO:0000256" key="7">
    <source>
        <dbReference type="RuleBase" id="RU000416"/>
    </source>
</evidence>
<evidence type="ECO:0000256" key="1">
    <source>
        <dbReference type="ARBA" id="ARBA00022603"/>
    </source>
</evidence>
<evidence type="ECO:0000256" key="6">
    <source>
        <dbReference type="PROSITE-ProRule" id="PRU01016"/>
    </source>
</evidence>
<protein>
    <recommendedName>
        <fullName evidence="8">Cytosine-specific methyltransferase</fullName>
        <ecNumber evidence="8">2.1.1.37</ecNumber>
    </recommendedName>
</protein>
<comment type="similarity">
    <text evidence="6 7">Belongs to the class I-like SAM-binding methyltransferase superfamily. C5-methyltransferase family.</text>
</comment>
<dbReference type="PROSITE" id="PS00094">
    <property type="entry name" value="C5_MTASE_1"/>
    <property type="match status" value="1"/>
</dbReference>
<dbReference type="EC" id="2.1.1.37" evidence="8"/>
<dbReference type="PANTHER" id="PTHR10629:SF52">
    <property type="entry name" value="DNA (CYTOSINE-5)-METHYLTRANSFERASE 1"/>
    <property type="match status" value="1"/>
</dbReference>
<evidence type="ECO:0000256" key="2">
    <source>
        <dbReference type="ARBA" id="ARBA00022679"/>
    </source>
</evidence>
<comment type="catalytic activity">
    <reaction evidence="5 8">
        <text>a 2'-deoxycytidine in DNA + S-adenosyl-L-methionine = a 5-methyl-2'-deoxycytidine in DNA + S-adenosyl-L-homocysteine + H(+)</text>
        <dbReference type="Rhea" id="RHEA:13681"/>
        <dbReference type="Rhea" id="RHEA-COMP:11369"/>
        <dbReference type="Rhea" id="RHEA-COMP:11370"/>
        <dbReference type="ChEBI" id="CHEBI:15378"/>
        <dbReference type="ChEBI" id="CHEBI:57856"/>
        <dbReference type="ChEBI" id="CHEBI:59789"/>
        <dbReference type="ChEBI" id="CHEBI:85452"/>
        <dbReference type="ChEBI" id="CHEBI:85454"/>
        <dbReference type="EC" id="2.1.1.37"/>
    </reaction>
</comment>
<organism evidence="9 10">
    <name type="scientific">Cryomorpha ignava</name>
    <dbReference type="NCBI Taxonomy" id="101383"/>
    <lineage>
        <taxon>Bacteria</taxon>
        <taxon>Pseudomonadati</taxon>
        <taxon>Bacteroidota</taxon>
        <taxon>Flavobacteriia</taxon>
        <taxon>Flavobacteriales</taxon>
        <taxon>Cryomorphaceae</taxon>
        <taxon>Cryomorpha</taxon>
    </lineage>
</organism>
<gene>
    <name evidence="9" type="ORF">G3O08_01885</name>
</gene>
<sequence length="335" mass="37587">MTQRKYKVLEICAGAGGQALGLEDAGFDHSCLVEIEKLACETLKFNRPDWNVVELDVKLFSAEDLKNIDLLAGGVPCPPFSIAGKQEGEDDERDLFPQMIRLAKECDPKAILIENVKGLLSKKFDNYRYNIDNQFYKLGYRGRWQLLYSSDFGVSQLRPRAVYVAFKQEYIDYFQWPQKLNKLPVSVGELLHEEMSANKWKLSNNWKNTANSIAPTLVGGSKKHGGPDLGPSRARKAWAKLGVNGSSLADSAPQEDFDGPPRLTVQMAALVQGFPASWRFIGRKTAAYRQVGNAFPPPVAKHIGIQIISALNKENKNEWSHKREKVLELNFESIS</sequence>
<dbReference type="InterPro" id="IPR050390">
    <property type="entry name" value="C5-Methyltransferase"/>
</dbReference>
<evidence type="ECO:0000256" key="4">
    <source>
        <dbReference type="ARBA" id="ARBA00022747"/>
    </source>
</evidence>
<dbReference type="Proteomes" id="UP000486602">
    <property type="component" value="Unassembled WGS sequence"/>
</dbReference>
<keyword evidence="4" id="KW-0680">Restriction system</keyword>
<dbReference type="AlphaFoldDB" id="A0A7K3WL89"/>
<evidence type="ECO:0000313" key="9">
    <source>
        <dbReference type="EMBL" id="NEN22254.1"/>
    </source>
</evidence>